<name>A0A382E3Z6_9ZZZZ</name>
<evidence type="ECO:0000259" key="1">
    <source>
        <dbReference type="Pfam" id="PF24696"/>
    </source>
</evidence>
<dbReference type="AlphaFoldDB" id="A0A382E3Z6"/>
<dbReference type="InterPro" id="IPR057767">
    <property type="entry name" value="UGSC-like_dom"/>
</dbReference>
<proteinExistence type="predicted"/>
<dbReference type="Pfam" id="PF24696">
    <property type="entry name" value="UGSC"/>
    <property type="match status" value="1"/>
</dbReference>
<sequence length="76" mass="8447">MHDALTLEDRGVPCALICTDTFVHTSDIMAEDLGARGYPYAVVEHPIGRLDADHLADRIELAVPDCMKLLKEDIRI</sequence>
<gene>
    <name evidence="2" type="ORF">METZ01_LOCUS197565</name>
</gene>
<organism evidence="2">
    <name type="scientific">marine metagenome</name>
    <dbReference type="NCBI Taxonomy" id="408172"/>
    <lineage>
        <taxon>unclassified sequences</taxon>
        <taxon>metagenomes</taxon>
        <taxon>ecological metagenomes</taxon>
    </lineage>
</organism>
<reference evidence="2" key="1">
    <citation type="submission" date="2018-05" db="EMBL/GenBank/DDBJ databases">
        <authorList>
            <person name="Lanie J.A."/>
            <person name="Ng W.-L."/>
            <person name="Kazmierczak K.M."/>
            <person name="Andrzejewski T.M."/>
            <person name="Davidsen T.M."/>
            <person name="Wayne K.J."/>
            <person name="Tettelin H."/>
            <person name="Glass J.I."/>
            <person name="Rusch D."/>
            <person name="Podicherti R."/>
            <person name="Tsui H.-C.T."/>
            <person name="Winkler M.E."/>
        </authorList>
    </citation>
    <scope>NUCLEOTIDE SEQUENCE</scope>
</reference>
<dbReference type="EMBL" id="UINC01042288">
    <property type="protein sequence ID" value="SVB44711.1"/>
    <property type="molecule type" value="Genomic_DNA"/>
</dbReference>
<accession>A0A382E3Z6</accession>
<feature type="domain" description="UGSC-like" evidence="1">
    <location>
        <begin position="1"/>
        <end position="71"/>
    </location>
</feature>
<protein>
    <recommendedName>
        <fullName evidence="1">UGSC-like domain-containing protein</fullName>
    </recommendedName>
</protein>
<evidence type="ECO:0000313" key="2">
    <source>
        <dbReference type="EMBL" id="SVB44711.1"/>
    </source>
</evidence>